<gene>
    <name evidence="6" type="ORF">L3X38_042367</name>
</gene>
<dbReference type="Gene3D" id="1.10.560.10">
    <property type="entry name" value="GroEL-like equatorial domain"/>
    <property type="match status" value="1"/>
</dbReference>
<keyword evidence="3" id="KW-0067">ATP-binding</keyword>
<evidence type="ECO:0000313" key="6">
    <source>
        <dbReference type="EMBL" id="KAI5313193.1"/>
    </source>
</evidence>
<comment type="caution">
    <text evidence="6">The sequence shown here is derived from an EMBL/GenBank/DDBJ whole genome shotgun (WGS) entry which is preliminary data.</text>
</comment>
<name>A0AAD4YLW8_PRUDU</name>
<dbReference type="PANTHER" id="PTHR11353">
    <property type="entry name" value="CHAPERONIN"/>
    <property type="match status" value="1"/>
</dbReference>
<evidence type="ECO:0000313" key="7">
    <source>
        <dbReference type="Proteomes" id="UP001054821"/>
    </source>
</evidence>
<dbReference type="SUPFAM" id="SSF52029">
    <property type="entry name" value="GroEL apical domain-like"/>
    <property type="match status" value="1"/>
</dbReference>
<dbReference type="GO" id="GO:0140662">
    <property type="term" value="F:ATP-dependent protein folding chaperone"/>
    <property type="evidence" value="ECO:0007669"/>
    <property type="project" value="InterPro"/>
</dbReference>
<comment type="similarity">
    <text evidence="1">Belongs to the TCP-1 chaperonin family.</text>
</comment>
<reference evidence="6 7" key="1">
    <citation type="journal article" date="2022" name="G3 (Bethesda)">
        <title>Whole-genome sequence and methylome profiling of the almond [Prunus dulcis (Mill.) D.A. Webb] cultivar 'Nonpareil'.</title>
        <authorList>
            <person name="D'Amico-Willman K.M."/>
            <person name="Ouma W.Z."/>
            <person name="Meulia T."/>
            <person name="Sideli G.M."/>
            <person name="Gradziel T.M."/>
            <person name="Fresnedo-Ramirez J."/>
        </authorList>
    </citation>
    <scope>NUCLEOTIDE SEQUENCE [LARGE SCALE GENOMIC DNA]</scope>
    <source>
        <strain evidence="6">Clone GOH B32 T37-40</strain>
    </source>
</reference>
<evidence type="ECO:0000256" key="4">
    <source>
        <dbReference type="ARBA" id="ARBA00023186"/>
    </source>
</evidence>
<keyword evidence="4" id="KW-0143">Chaperone</keyword>
<keyword evidence="5" id="KW-1133">Transmembrane helix</keyword>
<evidence type="ECO:0000256" key="3">
    <source>
        <dbReference type="ARBA" id="ARBA00022840"/>
    </source>
</evidence>
<dbReference type="InterPro" id="IPR027413">
    <property type="entry name" value="GROEL-like_equatorial_sf"/>
</dbReference>
<feature type="transmembrane region" description="Helical" evidence="5">
    <location>
        <begin position="289"/>
        <end position="310"/>
    </location>
</feature>
<dbReference type="SUPFAM" id="SSF48592">
    <property type="entry name" value="GroEL equatorial domain-like"/>
    <property type="match status" value="1"/>
</dbReference>
<keyword evidence="2" id="KW-0547">Nucleotide-binding</keyword>
<sequence length="311" mass="34554">MDIQKYIKVEKVPGGQLEDSVVRKGVMINKDVIAPGKMRRKIFNQRIILLDWPLEYKKCENQTNAELLKEEDWGVLLQLEEEYIERLCVQILKFKPDVVITEKGLSDLACHYFSKAGVSGMRRLRKTHNNRIAKACGAVIVNRPDELQQSDVVIVDCKEPKACTVLLRGPSKDLLNEVERNLQDAMSVARNILKNPKLGPGGGATQLTVSATLKQKSSSVEGIEKWPYEAAAIAFEAIPRTVAQNCGVNVIRTMTALQGKHAEVEKSWIGIDGNTGVITDVKEKQIGGYLFGLLLLLSFISFAISIFTFVG</sequence>
<evidence type="ECO:0000256" key="2">
    <source>
        <dbReference type="ARBA" id="ARBA00022741"/>
    </source>
</evidence>
<proteinExistence type="inferred from homology"/>
<dbReference type="InterPro" id="IPR027409">
    <property type="entry name" value="GroEL-like_apical_dom_sf"/>
</dbReference>
<evidence type="ECO:0000256" key="1">
    <source>
        <dbReference type="ARBA" id="ARBA00008020"/>
    </source>
</evidence>
<dbReference type="GO" id="GO:0005524">
    <property type="term" value="F:ATP binding"/>
    <property type="evidence" value="ECO:0007669"/>
    <property type="project" value="UniProtKB-KW"/>
</dbReference>
<dbReference type="AlphaFoldDB" id="A0AAD4YLW8"/>
<dbReference type="InterPro" id="IPR027410">
    <property type="entry name" value="TCP-1-like_intermed_sf"/>
</dbReference>
<protein>
    <recommendedName>
        <fullName evidence="8">T-complex protein 1 subunit gamma</fullName>
    </recommendedName>
</protein>
<keyword evidence="5" id="KW-0812">Transmembrane</keyword>
<accession>A0AAD4YLW8</accession>
<organism evidence="6 7">
    <name type="scientific">Prunus dulcis</name>
    <name type="common">Almond</name>
    <name type="synonym">Amygdalus dulcis</name>
    <dbReference type="NCBI Taxonomy" id="3755"/>
    <lineage>
        <taxon>Eukaryota</taxon>
        <taxon>Viridiplantae</taxon>
        <taxon>Streptophyta</taxon>
        <taxon>Embryophyta</taxon>
        <taxon>Tracheophyta</taxon>
        <taxon>Spermatophyta</taxon>
        <taxon>Magnoliopsida</taxon>
        <taxon>eudicotyledons</taxon>
        <taxon>Gunneridae</taxon>
        <taxon>Pentapetalae</taxon>
        <taxon>rosids</taxon>
        <taxon>fabids</taxon>
        <taxon>Rosales</taxon>
        <taxon>Rosaceae</taxon>
        <taxon>Amygdaloideae</taxon>
        <taxon>Amygdaleae</taxon>
        <taxon>Prunus</taxon>
    </lineage>
</organism>
<dbReference type="Proteomes" id="UP001054821">
    <property type="component" value="Chromosome 8"/>
</dbReference>
<evidence type="ECO:0000256" key="5">
    <source>
        <dbReference type="SAM" id="Phobius"/>
    </source>
</evidence>
<keyword evidence="5" id="KW-0472">Membrane</keyword>
<keyword evidence="7" id="KW-1185">Reference proteome</keyword>
<dbReference type="Gene3D" id="3.30.260.10">
    <property type="entry name" value="TCP-1-like chaperonin intermediate domain"/>
    <property type="match status" value="1"/>
</dbReference>
<dbReference type="EMBL" id="JAJFAZ020000008">
    <property type="protein sequence ID" value="KAI5313193.1"/>
    <property type="molecule type" value="Genomic_DNA"/>
</dbReference>
<dbReference type="InterPro" id="IPR017998">
    <property type="entry name" value="Chaperone_TCP-1"/>
</dbReference>
<evidence type="ECO:0008006" key="8">
    <source>
        <dbReference type="Google" id="ProtNLM"/>
    </source>
</evidence>
<dbReference type="Pfam" id="PF00118">
    <property type="entry name" value="Cpn60_TCP1"/>
    <property type="match status" value="1"/>
</dbReference>
<dbReference type="Gene3D" id="3.50.7.10">
    <property type="entry name" value="GroEL"/>
    <property type="match status" value="1"/>
</dbReference>
<dbReference type="InterPro" id="IPR002423">
    <property type="entry name" value="Cpn60/GroEL/TCP-1"/>
</dbReference>